<evidence type="ECO:0000313" key="1">
    <source>
        <dbReference type="EMBL" id="GAT57228.1"/>
    </source>
</evidence>
<evidence type="ECO:0000313" key="2">
    <source>
        <dbReference type="Proteomes" id="UP000815677"/>
    </source>
</evidence>
<organism evidence="1 2">
    <name type="scientific">Mycena chlorophos</name>
    <name type="common">Agaric fungus</name>
    <name type="synonym">Agaricus chlorophos</name>
    <dbReference type="NCBI Taxonomy" id="658473"/>
    <lineage>
        <taxon>Eukaryota</taxon>
        <taxon>Fungi</taxon>
        <taxon>Dikarya</taxon>
        <taxon>Basidiomycota</taxon>
        <taxon>Agaricomycotina</taxon>
        <taxon>Agaricomycetes</taxon>
        <taxon>Agaricomycetidae</taxon>
        <taxon>Agaricales</taxon>
        <taxon>Marasmiineae</taxon>
        <taxon>Mycenaceae</taxon>
        <taxon>Mycena</taxon>
    </lineage>
</organism>
<accession>A0ABQ0M1I0</accession>
<dbReference type="EMBL" id="DF849426">
    <property type="protein sequence ID" value="GAT57228.1"/>
    <property type="molecule type" value="Genomic_DNA"/>
</dbReference>
<dbReference type="Proteomes" id="UP000815677">
    <property type="component" value="Unassembled WGS sequence"/>
</dbReference>
<reference evidence="1" key="1">
    <citation type="submission" date="2014-09" db="EMBL/GenBank/DDBJ databases">
        <title>Genome sequence of the luminous mushroom Mycena chlorophos for searching fungal bioluminescence genes.</title>
        <authorList>
            <person name="Tanaka Y."/>
            <person name="Kasuga D."/>
            <person name="Oba Y."/>
            <person name="Hase S."/>
            <person name="Sato K."/>
            <person name="Oba Y."/>
            <person name="Sakakibara Y."/>
        </authorList>
    </citation>
    <scope>NUCLEOTIDE SEQUENCE</scope>
</reference>
<keyword evidence="2" id="KW-1185">Reference proteome</keyword>
<gene>
    <name evidence="1" type="ORF">MCHLO_13790</name>
</gene>
<protein>
    <submittedName>
        <fullName evidence="1">Uncharacterized protein</fullName>
    </submittedName>
</protein>
<name>A0ABQ0M1I0_MYCCL</name>
<sequence>MGSIPPSSSTMARTEYPIALAHGHVNMMADTVLVNASPEDLRAILRNMLASKTPGLVATFMTSTHARLRQKPGASDANIDLLLDTDTPSTDLVQALKRARMLFGSGLGFASLEPLTAVVRSTIGRHWAADGEVSRTLAMADADIAQAIQSCKDQLLDNGQLVDFGAARAAYTDLLRALQDSQLDSERWGGEFAFERGFYSVLAFKM</sequence>
<proteinExistence type="predicted"/>